<dbReference type="EMBL" id="JACVVK020000034">
    <property type="protein sequence ID" value="KAK7501009.1"/>
    <property type="molecule type" value="Genomic_DNA"/>
</dbReference>
<keyword evidence="2" id="KW-1185">Reference proteome</keyword>
<gene>
    <name evidence="1" type="ORF">BaRGS_00007889</name>
</gene>
<evidence type="ECO:0000313" key="2">
    <source>
        <dbReference type="Proteomes" id="UP001519460"/>
    </source>
</evidence>
<reference evidence="1 2" key="1">
    <citation type="journal article" date="2023" name="Sci. Data">
        <title>Genome assembly of the Korean intertidal mud-creeper Batillaria attramentaria.</title>
        <authorList>
            <person name="Patra A.K."/>
            <person name="Ho P.T."/>
            <person name="Jun S."/>
            <person name="Lee S.J."/>
            <person name="Kim Y."/>
            <person name="Won Y.J."/>
        </authorList>
    </citation>
    <scope>NUCLEOTIDE SEQUENCE [LARGE SCALE GENOMIC DNA]</scope>
    <source>
        <strain evidence="1">Wonlab-2016</strain>
    </source>
</reference>
<name>A0ABD0LPT0_9CAEN</name>
<dbReference type="Proteomes" id="UP001519460">
    <property type="component" value="Unassembled WGS sequence"/>
</dbReference>
<dbReference type="AlphaFoldDB" id="A0ABD0LPT0"/>
<organism evidence="1 2">
    <name type="scientific">Batillaria attramentaria</name>
    <dbReference type="NCBI Taxonomy" id="370345"/>
    <lineage>
        <taxon>Eukaryota</taxon>
        <taxon>Metazoa</taxon>
        <taxon>Spiralia</taxon>
        <taxon>Lophotrochozoa</taxon>
        <taxon>Mollusca</taxon>
        <taxon>Gastropoda</taxon>
        <taxon>Caenogastropoda</taxon>
        <taxon>Sorbeoconcha</taxon>
        <taxon>Cerithioidea</taxon>
        <taxon>Batillariidae</taxon>
        <taxon>Batillaria</taxon>
    </lineage>
</organism>
<comment type="caution">
    <text evidence="1">The sequence shown here is derived from an EMBL/GenBank/DDBJ whole genome shotgun (WGS) entry which is preliminary data.</text>
</comment>
<protein>
    <submittedName>
        <fullName evidence="1">Uncharacterized protein</fullName>
    </submittedName>
</protein>
<accession>A0ABD0LPT0</accession>
<sequence>MALISQPLCVFPRPVNAWPTREDCSSCAPFLPWVIDAEIFFSICTPFFFSPFVWKTDVLAQYIEMLVFSLLQLANRLSECGDNSVANVALISQPLFA</sequence>
<proteinExistence type="predicted"/>
<evidence type="ECO:0000313" key="1">
    <source>
        <dbReference type="EMBL" id="KAK7501009.1"/>
    </source>
</evidence>